<reference evidence="2" key="2">
    <citation type="submission" date="2020-11" db="EMBL/GenBank/DDBJ databases">
        <authorList>
            <person name="McCartney M.A."/>
            <person name="Auch B."/>
            <person name="Kono T."/>
            <person name="Mallez S."/>
            <person name="Becker A."/>
            <person name="Gohl D.M."/>
            <person name="Silverstein K.A.T."/>
            <person name="Koren S."/>
            <person name="Bechman K.B."/>
            <person name="Herman A."/>
            <person name="Abrahante J.E."/>
            <person name="Garbe J."/>
        </authorList>
    </citation>
    <scope>NUCLEOTIDE SEQUENCE</scope>
    <source>
        <strain evidence="2">Duluth1</strain>
        <tissue evidence="2">Whole animal</tissue>
    </source>
</reference>
<keyword evidence="3" id="KW-1185">Reference proteome</keyword>
<dbReference type="EMBL" id="JAIWYP010000001">
    <property type="protein sequence ID" value="KAH3887058.1"/>
    <property type="molecule type" value="Genomic_DNA"/>
</dbReference>
<sequence length="56" mass="6666">MLVRILRLARFLPPATYHRVSAQRGNYFRHRDPPRNSVERTGLDMENRGDRLDQIC</sequence>
<proteinExistence type="predicted"/>
<evidence type="ECO:0000313" key="2">
    <source>
        <dbReference type="EMBL" id="KAH3887058.1"/>
    </source>
</evidence>
<name>A0A9D4MZV9_DREPO</name>
<comment type="caution">
    <text evidence="2">The sequence shown here is derived from an EMBL/GenBank/DDBJ whole genome shotgun (WGS) entry which is preliminary data.</text>
</comment>
<feature type="region of interest" description="Disordered" evidence="1">
    <location>
        <begin position="27"/>
        <end position="56"/>
    </location>
</feature>
<reference evidence="2" key="1">
    <citation type="journal article" date="2019" name="bioRxiv">
        <title>The Genome of the Zebra Mussel, Dreissena polymorpha: A Resource for Invasive Species Research.</title>
        <authorList>
            <person name="McCartney M.A."/>
            <person name="Auch B."/>
            <person name="Kono T."/>
            <person name="Mallez S."/>
            <person name="Zhang Y."/>
            <person name="Obille A."/>
            <person name="Becker A."/>
            <person name="Abrahante J.E."/>
            <person name="Garbe J."/>
            <person name="Badalamenti J.P."/>
            <person name="Herman A."/>
            <person name="Mangelson H."/>
            <person name="Liachko I."/>
            <person name="Sullivan S."/>
            <person name="Sone E.D."/>
            <person name="Koren S."/>
            <person name="Silverstein K.A.T."/>
            <person name="Beckman K.B."/>
            <person name="Gohl D.M."/>
        </authorList>
    </citation>
    <scope>NUCLEOTIDE SEQUENCE</scope>
    <source>
        <strain evidence="2">Duluth1</strain>
        <tissue evidence="2">Whole animal</tissue>
    </source>
</reference>
<dbReference type="Proteomes" id="UP000828390">
    <property type="component" value="Unassembled WGS sequence"/>
</dbReference>
<feature type="compositionally biased region" description="Basic and acidic residues" evidence="1">
    <location>
        <begin position="29"/>
        <end position="56"/>
    </location>
</feature>
<gene>
    <name evidence="2" type="ORF">DPMN_011071</name>
</gene>
<evidence type="ECO:0000256" key="1">
    <source>
        <dbReference type="SAM" id="MobiDB-lite"/>
    </source>
</evidence>
<organism evidence="2 3">
    <name type="scientific">Dreissena polymorpha</name>
    <name type="common">Zebra mussel</name>
    <name type="synonym">Mytilus polymorpha</name>
    <dbReference type="NCBI Taxonomy" id="45954"/>
    <lineage>
        <taxon>Eukaryota</taxon>
        <taxon>Metazoa</taxon>
        <taxon>Spiralia</taxon>
        <taxon>Lophotrochozoa</taxon>
        <taxon>Mollusca</taxon>
        <taxon>Bivalvia</taxon>
        <taxon>Autobranchia</taxon>
        <taxon>Heteroconchia</taxon>
        <taxon>Euheterodonta</taxon>
        <taxon>Imparidentia</taxon>
        <taxon>Neoheterodontei</taxon>
        <taxon>Myida</taxon>
        <taxon>Dreissenoidea</taxon>
        <taxon>Dreissenidae</taxon>
        <taxon>Dreissena</taxon>
    </lineage>
</organism>
<evidence type="ECO:0000313" key="3">
    <source>
        <dbReference type="Proteomes" id="UP000828390"/>
    </source>
</evidence>
<dbReference type="AlphaFoldDB" id="A0A9D4MZV9"/>
<accession>A0A9D4MZV9</accession>
<protein>
    <submittedName>
        <fullName evidence="2">Uncharacterized protein</fullName>
    </submittedName>
</protein>